<organism evidence="1 2">
    <name type="scientific">Leptospira inadai serovar Lyme</name>
    <dbReference type="NCBI Taxonomy" id="293084"/>
    <lineage>
        <taxon>Bacteria</taxon>
        <taxon>Pseudomonadati</taxon>
        <taxon>Spirochaetota</taxon>
        <taxon>Spirochaetia</taxon>
        <taxon>Leptospirales</taxon>
        <taxon>Leptospiraceae</taxon>
        <taxon>Leptospira</taxon>
    </lineage>
</organism>
<dbReference type="PROSITE" id="PS51257">
    <property type="entry name" value="PROKAR_LIPOPROTEIN"/>
    <property type="match status" value="1"/>
</dbReference>
<name>A0ABX4YDL6_9LEPT</name>
<proteinExistence type="predicted"/>
<dbReference type="Proteomes" id="UP000094669">
    <property type="component" value="Unassembled WGS sequence"/>
</dbReference>
<evidence type="ECO:0000313" key="2">
    <source>
        <dbReference type="Proteomes" id="UP000094669"/>
    </source>
</evidence>
<comment type="caution">
    <text evidence="1">The sequence shown here is derived from an EMBL/GenBank/DDBJ whole genome shotgun (WGS) entry which is preliminary data.</text>
</comment>
<gene>
    <name evidence="1" type="ORF">BES34_019740</name>
</gene>
<keyword evidence="2" id="KW-1185">Reference proteome</keyword>
<dbReference type="EMBL" id="MCRM02000033">
    <property type="protein sequence ID" value="PNV72287.1"/>
    <property type="molecule type" value="Genomic_DNA"/>
</dbReference>
<evidence type="ECO:0008006" key="3">
    <source>
        <dbReference type="Google" id="ProtNLM"/>
    </source>
</evidence>
<sequence>MKLNSRLLTLIIPFLLLLSSCKKGGGNSDQNMMLFLLLYNLSVADFNPVLGFPGTVNTVTSTGSFTAASSNYAVSVDSVNATGVTVLDVNTLQFIMPNLSKYSENTTVNITVRSQGAVVLSKTIRYRPTPAISLNVPNAFNRPISAQDPSSFFAVTIGSAVPHIFNVFGYPSTDLDLYYYSSPTSPATTIASSQMTDSEFARVNMAAGTYILQVKFVSGFNTFYKTNIANGTITAATNSNEIDDYRRCYDFMATGTSQGTGCADVNAAHLADRTGRCTFPTSQGISTRSYYSFGLYGFDPSYAQTTCTQPGYSSPNPDKAIFESM</sequence>
<protein>
    <recommendedName>
        <fullName evidence="3">Lipoprotein</fullName>
    </recommendedName>
</protein>
<dbReference type="Gene3D" id="2.60.120.380">
    <property type="match status" value="1"/>
</dbReference>
<reference evidence="1" key="1">
    <citation type="submission" date="2018-01" db="EMBL/GenBank/DDBJ databases">
        <title>Genomic characterization of Leptospira inadai serogroup Lyme isolated from captured rat in Brazil and comparative analysis with human reference strain.</title>
        <authorList>
            <person name="Moreno L.Z."/>
            <person name="Loureiro A.P."/>
            <person name="Miraglia F."/>
            <person name="Kremer F.S."/>
            <person name="Eslabao M.R."/>
            <person name="Dellagostin O.A."/>
            <person name="Lilenbaum W."/>
            <person name="Moreno A.M."/>
        </authorList>
    </citation>
    <scope>NUCLEOTIDE SEQUENCE [LARGE SCALE GENOMIC DNA]</scope>
    <source>
        <strain evidence="1">M34/99</strain>
    </source>
</reference>
<accession>A0ABX4YDL6</accession>
<evidence type="ECO:0000313" key="1">
    <source>
        <dbReference type="EMBL" id="PNV72287.1"/>
    </source>
</evidence>